<feature type="compositionally biased region" description="Low complexity" evidence="1">
    <location>
        <begin position="316"/>
        <end position="332"/>
    </location>
</feature>
<proteinExistence type="predicted"/>
<feature type="region of interest" description="Disordered" evidence="1">
    <location>
        <begin position="123"/>
        <end position="162"/>
    </location>
</feature>
<evidence type="ECO:0000313" key="2">
    <source>
        <dbReference type="EMBL" id="KIK98609.1"/>
    </source>
</evidence>
<feature type="compositionally biased region" description="Polar residues" evidence="1">
    <location>
        <begin position="1"/>
        <end position="10"/>
    </location>
</feature>
<sequence>MVDSFSMISHSSDEPQIPPRSPSRLDFCTKEMKESDTLSESDYEAVMRLEKTACRIDWARSLFRGNRTRNKKFIEEDNDDTHSSYKHLSFLPTLQNGENCALDDSDSSSDDDLSTCQMLLPAPPERSPCHAGIEPHAPSPVRPPVPPQVDTEEPTHPSRIPVQRLNYPHHGFSRSALLHQKSFWNSRHDEWMEWQSRAEQDKARRRSLETNNAYTGITAVESPVIGDLPPHIRISPSGLERDLQEYPPRRYELDVHAPIYPRVGDISALRDPYSVNVDRCFFKFPLWTIHKTLYVFDMQQRSTFLEPSNGQNIQESSSSSVMSASPDTSVSSGDEDSDDTLVADDEPARKGDTSPEIPPCYPSPCSSSPSGWNGIRAWELSWYARWELLICLVQRDQADGRMSDPCASLEAPVEIQLPPPPAPPRPIFRFAGEDEDEGSEDEEDDYGTLVPCTVFTGDLENGYERAVAFCESKRAEEAL</sequence>
<feature type="compositionally biased region" description="Acidic residues" evidence="1">
    <location>
        <begin position="333"/>
        <end position="345"/>
    </location>
</feature>
<feature type="compositionally biased region" description="Pro residues" evidence="1">
    <location>
        <begin position="137"/>
        <end position="147"/>
    </location>
</feature>
<evidence type="ECO:0000256" key="1">
    <source>
        <dbReference type="SAM" id="MobiDB-lite"/>
    </source>
</evidence>
<feature type="region of interest" description="Disordered" evidence="1">
    <location>
        <begin position="308"/>
        <end position="369"/>
    </location>
</feature>
<dbReference type="InParanoid" id="A0A0D0E8L3"/>
<keyword evidence="3" id="KW-1185">Reference proteome</keyword>
<evidence type="ECO:0000313" key="3">
    <source>
        <dbReference type="Proteomes" id="UP000054538"/>
    </source>
</evidence>
<dbReference type="HOGENOM" id="CLU_544111_0_0_1"/>
<dbReference type="OrthoDB" id="2921613at2759"/>
<gene>
    <name evidence="2" type="ORF">PAXRUDRAFT_664802</name>
</gene>
<name>A0A0D0E8L3_9AGAM</name>
<dbReference type="Proteomes" id="UP000054538">
    <property type="component" value="Unassembled WGS sequence"/>
</dbReference>
<organism evidence="2 3">
    <name type="scientific">Paxillus rubicundulus Ve08.2h10</name>
    <dbReference type="NCBI Taxonomy" id="930991"/>
    <lineage>
        <taxon>Eukaryota</taxon>
        <taxon>Fungi</taxon>
        <taxon>Dikarya</taxon>
        <taxon>Basidiomycota</taxon>
        <taxon>Agaricomycotina</taxon>
        <taxon>Agaricomycetes</taxon>
        <taxon>Agaricomycetidae</taxon>
        <taxon>Boletales</taxon>
        <taxon>Paxilineae</taxon>
        <taxon>Paxillaceae</taxon>
        <taxon>Paxillus</taxon>
    </lineage>
</organism>
<accession>A0A0D0E8L3</accession>
<reference evidence="2 3" key="1">
    <citation type="submission" date="2014-04" db="EMBL/GenBank/DDBJ databases">
        <authorList>
            <consortium name="DOE Joint Genome Institute"/>
            <person name="Kuo A."/>
            <person name="Kohler A."/>
            <person name="Jargeat P."/>
            <person name="Nagy L.G."/>
            <person name="Floudas D."/>
            <person name="Copeland A."/>
            <person name="Barry K.W."/>
            <person name="Cichocki N."/>
            <person name="Veneault-Fourrey C."/>
            <person name="LaButti K."/>
            <person name="Lindquist E.A."/>
            <person name="Lipzen A."/>
            <person name="Lundell T."/>
            <person name="Morin E."/>
            <person name="Murat C."/>
            <person name="Sun H."/>
            <person name="Tunlid A."/>
            <person name="Henrissat B."/>
            <person name="Grigoriev I.V."/>
            <person name="Hibbett D.S."/>
            <person name="Martin F."/>
            <person name="Nordberg H.P."/>
            <person name="Cantor M.N."/>
            <person name="Hua S.X."/>
        </authorList>
    </citation>
    <scope>NUCLEOTIDE SEQUENCE [LARGE SCALE GENOMIC DNA]</scope>
    <source>
        <strain evidence="2 3">Ve08.2h10</strain>
    </source>
</reference>
<dbReference type="AlphaFoldDB" id="A0A0D0E8L3"/>
<dbReference type="EMBL" id="KN824887">
    <property type="protein sequence ID" value="KIK98609.1"/>
    <property type="molecule type" value="Genomic_DNA"/>
</dbReference>
<reference evidence="3" key="2">
    <citation type="submission" date="2015-01" db="EMBL/GenBank/DDBJ databases">
        <title>Evolutionary Origins and Diversification of the Mycorrhizal Mutualists.</title>
        <authorList>
            <consortium name="DOE Joint Genome Institute"/>
            <consortium name="Mycorrhizal Genomics Consortium"/>
            <person name="Kohler A."/>
            <person name="Kuo A."/>
            <person name="Nagy L.G."/>
            <person name="Floudas D."/>
            <person name="Copeland A."/>
            <person name="Barry K.W."/>
            <person name="Cichocki N."/>
            <person name="Veneault-Fourrey C."/>
            <person name="LaButti K."/>
            <person name="Lindquist E.A."/>
            <person name="Lipzen A."/>
            <person name="Lundell T."/>
            <person name="Morin E."/>
            <person name="Murat C."/>
            <person name="Riley R."/>
            <person name="Ohm R."/>
            <person name="Sun H."/>
            <person name="Tunlid A."/>
            <person name="Henrissat B."/>
            <person name="Grigoriev I.V."/>
            <person name="Hibbett D.S."/>
            <person name="Martin F."/>
        </authorList>
    </citation>
    <scope>NUCLEOTIDE SEQUENCE [LARGE SCALE GENOMIC DNA]</scope>
    <source>
        <strain evidence="3">Ve08.2h10</strain>
    </source>
</reference>
<protein>
    <submittedName>
        <fullName evidence="2">Uncharacterized protein</fullName>
    </submittedName>
</protein>
<feature type="region of interest" description="Disordered" evidence="1">
    <location>
        <begin position="1"/>
        <end position="26"/>
    </location>
</feature>